<gene>
    <name evidence="1" type="ORF">BLGHR1_14302</name>
</gene>
<proteinExistence type="predicted"/>
<sequence length="313" mass="35301">MSCLLAILLYTGLDSPVKDRLVLTYEANGENYYGSFNVNRSQMFPQPPKSAHILKTPTRVEGPGTYITAYCTFKAEPYHMYSYMEKLASGSIPGYYTPSIDPSSAQECLSYLNSQHQSMKGSLEDVATNRKDDRDFWCSEKNIIGLALDGHIRLSGTIDLKTTLTSTHYPLVRLLPRLQMNKFTTYGEFIKVARMHGETYALAWLDDHLRLFKYQPRGDVWVITGINSNEMSTGTAMVGFIRHAYTQIDRLMTDMDDLAKDYSRLLSETNGNDEPYYSRSIARLNKKSRGNMVVIERPVAITATGYLGGVITA</sequence>
<dbReference type="VEuPathDB" id="FungiDB:BLGHR1_14302"/>
<dbReference type="AlphaFoldDB" id="A0A383UVX9"/>
<name>A0A383UVX9_BLUHO</name>
<organism evidence="1 2">
    <name type="scientific">Blumeria hordei</name>
    <name type="common">Barley powdery mildew</name>
    <name type="synonym">Blumeria graminis f. sp. hordei</name>
    <dbReference type="NCBI Taxonomy" id="2867405"/>
    <lineage>
        <taxon>Eukaryota</taxon>
        <taxon>Fungi</taxon>
        <taxon>Dikarya</taxon>
        <taxon>Ascomycota</taxon>
        <taxon>Pezizomycotina</taxon>
        <taxon>Leotiomycetes</taxon>
        <taxon>Erysiphales</taxon>
        <taxon>Erysiphaceae</taxon>
        <taxon>Blumeria</taxon>
    </lineage>
</organism>
<accession>A0A383UVX9</accession>
<evidence type="ECO:0000313" key="1">
    <source>
        <dbReference type="EMBL" id="SZF03510.1"/>
    </source>
</evidence>
<protein>
    <submittedName>
        <fullName evidence="1">Uncharacterized protein</fullName>
    </submittedName>
</protein>
<dbReference type="Proteomes" id="UP000275772">
    <property type="component" value="Unassembled WGS sequence"/>
</dbReference>
<dbReference type="EMBL" id="UNSH01000051">
    <property type="protein sequence ID" value="SZF03510.1"/>
    <property type="molecule type" value="Genomic_DNA"/>
</dbReference>
<evidence type="ECO:0000313" key="2">
    <source>
        <dbReference type="Proteomes" id="UP000275772"/>
    </source>
</evidence>
<reference evidence="1 2" key="1">
    <citation type="submission" date="2017-11" db="EMBL/GenBank/DDBJ databases">
        <authorList>
            <person name="Kracher B."/>
        </authorList>
    </citation>
    <scope>NUCLEOTIDE SEQUENCE [LARGE SCALE GENOMIC DNA]</scope>
    <source>
        <strain evidence="1 2">RACE1</strain>
    </source>
</reference>